<evidence type="ECO:0000256" key="1">
    <source>
        <dbReference type="ARBA" id="ARBA00022729"/>
    </source>
</evidence>
<dbReference type="Pfam" id="PF02298">
    <property type="entry name" value="Cu_bind_like"/>
    <property type="match status" value="1"/>
</dbReference>
<evidence type="ECO:0000256" key="4">
    <source>
        <dbReference type="ARBA" id="ARBA00035011"/>
    </source>
</evidence>
<dbReference type="EMBL" id="JAGGNH010000162">
    <property type="protein sequence ID" value="KAJ0959790.1"/>
    <property type="molecule type" value="Genomic_DNA"/>
</dbReference>
<sequence>MGFEDLGVELLDVAEVCAAVEVGEVLVEESSAGDPSWGADREAHLHGGKERWWSDFGLTVEKRHGTLAHALGFDFGAGTESLETQTTQKNWADWCMTYLNEKATFNDKKTSVAKIKRQSVLDSSEKHRENNGGVRRGFGSGSAVAAVVLLALVLVMVPEASAARITVGGNKGWSPNFNYTIWAQDKHFYNGDWLFFVYDRNQQNILEVNKTNYETCNSDHPLHNWTTGVGRDVVPLNVTRRYYFVSGNGFCYSGMKMAVQVEKLPPPPKAAPVVSKGSAPLAPVFRSQFVLPAIFAIGAVWDAFLRFC</sequence>
<evidence type="ECO:0000256" key="3">
    <source>
        <dbReference type="ARBA" id="ARBA00023180"/>
    </source>
</evidence>
<dbReference type="InterPro" id="IPR003245">
    <property type="entry name" value="Phytocyanin_dom"/>
</dbReference>
<dbReference type="AlphaFoldDB" id="A0A9D5H1A9"/>
<dbReference type="PROSITE" id="PS51485">
    <property type="entry name" value="PHYTOCYANIN"/>
    <property type="match status" value="1"/>
</dbReference>
<evidence type="ECO:0000256" key="5">
    <source>
        <dbReference type="ARBA" id="ARBA00037626"/>
    </source>
</evidence>
<dbReference type="InterPro" id="IPR008972">
    <property type="entry name" value="Cupredoxin"/>
</dbReference>
<comment type="caution">
    <text evidence="7">The sequence shown here is derived from an EMBL/GenBank/DDBJ whole genome shotgun (WGS) entry which is preliminary data.</text>
</comment>
<dbReference type="PANTHER" id="PTHR33021:SF231">
    <property type="entry name" value="EARLY NODULIN-LIKE PROTEIN 17"/>
    <property type="match status" value="1"/>
</dbReference>
<dbReference type="FunFam" id="2.60.40.420:FF:000018">
    <property type="entry name" value="Lamin-like protein"/>
    <property type="match status" value="1"/>
</dbReference>
<dbReference type="Proteomes" id="UP001085076">
    <property type="component" value="Unassembled WGS sequence"/>
</dbReference>
<protein>
    <recommendedName>
        <fullName evidence="6">Phytocyanin domain-containing protein</fullName>
    </recommendedName>
</protein>
<keyword evidence="2" id="KW-1015">Disulfide bond</keyword>
<dbReference type="GO" id="GO:0005886">
    <property type="term" value="C:plasma membrane"/>
    <property type="evidence" value="ECO:0007669"/>
    <property type="project" value="TreeGrafter"/>
</dbReference>
<dbReference type="GO" id="GO:0009055">
    <property type="term" value="F:electron transfer activity"/>
    <property type="evidence" value="ECO:0007669"/>
    <property type="project" value="InterPro"/>
</dbReference>
<evidence type="ECO:0000259" key="6">
    <source>
        <dbReference type="PROSITE" id="PS51485"/>
    </source>
</evidence>
<comment type="similarity">
    <text evidence="4">Belongs to the early nodulin-like (ENODL) family.</text>
</comment>
<keyword evidence="3" id="KW-0325">Glycoprotein</keyword>
<dbReference type="InterPro" id="IPR039391">
    <property type="entry name" value="Phytocyanin-like"/>
</dbReference>
<dbReference type="SUPFAM" id="SSF49503">
    <property type="entry name" value="Cupredoxins"/>
    <property type="match status" value="1"/>
</dbReference>
<feature type="domain" description="Phytocyanin" evidence="6">
    <location>
        <begin position="163"/>
        <end position="263"/>
    </location>
</feature>
<dbReference type="Gene3D" id="2.60.40.420">
    <property type="entry name" value="Cupredoxins - blue copper proteins"/>
    <property type="match status" value="1"/>
</dbReference>
<dbReference type="PANTHER" id="PTHR33021">
    <property type="entry name" value="BLUE COPPER PROTEIN"/>
    <property type="match status" value="1"/>
</dbReference>
<evidence type="ECO:0000256" key="2">
    <source>
        <dbReference type="ARBA" id="ARBA00023157"/>
    </source>
</evidence>
<accession>A0A9D5H1A9</accession>
<proteinExistence type="inferred from homology"/>
<comment type="function">
    <text evidence="5">May act as a carbohydrate transporter.</text>
</comment>
<evidence type="ECO:0000313" key="8">
    <source>
        <dbReference type="Proteomes" id="UP001085076"/>
    </source>
</evidence>
<gene>
    <name evidence="7" type="ORF">J5N97_000518</name>
</gene>
<organism evidence="7 8">
    <name type="scientific">Dioscorea zingiberensis</name>
    <dbReference type="NCBI Taxonomy" id="325984"/>
    <lineage>
        <taxon>Eukaryota</taxon>
        <taxon>Viridiplantae</taxon>
        <taxon>Streptophyta</taxon>
        <taxon>Embryophyta</taxon>
        <taxon>Tracheophyta</taxon>
        <taxon>Spermatophyta</taxon>
        <taxon>Magnoliopsida</taxon>
        <taxon>Liliopsida</taxon>
        <taxon>Dioscoreales</taxon>
        <taxon>Dioscoreaceae</taxon>
        <taxon>Dioscorea</taxon>
    </lineage>
</organism>
<dbReference type="OrthoDB" id="1851979at2759"/>
<evidence type="ECO:0000313" key="7">
    <source>
        <dbReference type="EMBL" id="KAJ0959790.1"/>
    </source>
</evidence>
<keyword evidence="8" id="KW-1185">Reference proteome</keyword>
<keyword evidence="1" id="KW-0732">Signal</keyword>
<reference evidence="7 8" key="1">
    <citation type="journal article" date="2022" name="Hortic Res">
        <title>The genome of Dioscorea zingiberensis sheds light on the biosynthesis, origin and evolution of the medicinally important diosgenin saponins.</title>
        <authorList>
            <person name="Li Y."/>
            <person name="Tan C."/>
            <person name="Li Z."/>
            <person name="Guo J."/>
            <person name="Li S."/>
            <person name="Chen X."/>
            <person name="Wang C."/>
            <person name="Dai X."/>
            <person name="Yang H."/>
            <person name="Song W."/>
            <person name="Hou L."/>
            <person name="Xu J."/>
            <person name="Tong Z."/>
            <person name="Xu A."/>
            <person name="Yuan X."/>
            <person name="Wang W."/>
            <person name="Yang Q."/>
            <person name="Chen L."/>
            <person name="Sun Z."/>
            <person name="Wang K."/>
            <person name="Pan B."/>
            <person name="Chen J."/>
            <person name="Bao Y."/>
            <person name="Liu F."/>
            <person name="Qi X."/>
            <person name="Gang D.R."/>
            <person name="Wen J."/>
            <person name="Li J."/>
        </authorList>
    </citation>
    <scope>NUCLEOTIDE SEQUENCE [LARGE SCALE GENOMIC DNA]</scope>
    <source>
        <strain evidence="7">Dzin_1.0</strain>
    </source>
</reference>
<name>A0A9D5H1A9_9LILI</name>